<keyword evidence="1" id="KW-1133">Transmembrane helix</keyword>
<keyword evidence="3" id="KW-1185">Reference proteome</keyword>
<dbReference type="HOGENOM" id="CLU_3179200_0_0_6"/>
<sequence length="46" mass="5217">MDTVMSIFMAINDQILSKAPLLLGLVACIGYIFLKKDSTTILKWYH</sequence>
<gene>
    <name evidence="2" type="ORF">HMPREF0027_0307</name>
</gene>
<accession>E8KEP0</accession>
<keyword evidence="1" id="KW-0472">Membrane</keyword>
<protein>
    <submittedName>
        <fullName evidence="2">Ascorbate-specific PTS system enzyme IIC/IIB</fullName>
    </submittedName>
</protein>
<proteinExistence type="predicted"/>
<dbReference type="Proteomes" id="UP000005467">
    <property type="component" value="Unassembled WGS sequence"/>
</dbReference>
<feature type="transmembrane region" description="Helical" evidence="1">
    <location>
        <begin position="15"/>
        <end position="34"/>
    </location>
</feature>
<name>E8KEP0_9PAST</name>
<organism evidence="2 3">
    <name type="scientific">Actinobacillus ureae ATCC 25976</name>
    <dbReference type="NCBI Taxonomy" id="887324"/>
    <lineage>
        <taxon>Bacteria</taxon>
        <taxon>Pseudomonadati</taxon>
        <taxon>Pseudomonadota</taxon>
        <taxon>Gammaproteobacteria</taxon>
        <taxon>Pasteurellales</taxon>
        <taxon>Pasteurellaceae</taxon>
        <taxon>Actinobacillus</taxon>
    </lineage>
</organism>
<reference evidence="2 3" key="1">
    <citation type="submission" date="2011-01" db="EMBL/GenBank/DDBJ databases">
        <authorList>
            <person name="Muzny D."/>
            <person name="Qin X."/>
            <person name="Deng J."/>
            <person name="Jiang H."/>
            <person name="Liu Y."/>
            <person name="Qu J."/>
            <person name="Song X.-Z."/>
            <person name="Zhang L."/>
            <person name="Thornton R."/>
            <person name="Coyle M."/>
            <person name="Francisco L."/>
            <person name="Jackson L."/>
            <person name="Javaid M."/>
            <person name="Korchina V."/>
            <person name="Kovar C."/>
            <person name="Mata R."/>
            <person name="Mathew T."/>
            <person name="Ngo R."/>
            <person name="Nguyen L."/>
            <person name="Nguyen N."/>
            <person name="Okwuonu G."/>
            <person name="Ongeri F."/>
            <person name="Pham C."/>
            <person name="Simmons D."/>
            <person name="Wilczek-Boney K."/>
            <person name="Hale W."/>
            <person name="Jakkamsetti A."/>
            <person name="Pham P."/>
            <person name="Ruth R."/>
            <person name="San Lucas F."/>
            <person name="Warren J."/>
            <person name="Zhang J."/>
            <person name="Zhao Z."/>
            <person name="Zhou C."/>
            <person name="Zhu D."/>
            <person name="Lee S."/>
            <person name="Bess C."/>
            <person name="Blankenburg K."/>
            <person name="Forbes L."/>
            <person name="Fu Q."/>
            <person name="Gubbala S."/>
            <person name="Hirani K."/>
            <person name="Jayaseelan J.C."/>
            <person name="Lara F."/>
            <person name="Munidasa M."/>
            <person name="Palculict T."/>
            <person name="Patil S."/>
            <person name="Pu L.-L."/>
            <person name="Saada N."/>
            <person name="Tang L."/>
            <person name="Weissenberger G."/>
            <person name="Zhu Y."/>
            <person name="Hemphill L."/>
            <person name="Shang Y."/>
            <person name="Youmans B."/>
            <person name="Ayvaz T."/>
            <person name="Ross M."/>
            <person name="Santibanez J."/>
            <person name="Aqrawi P."/>
            <person name="Gross S."/>
            <person name="Joshi V."/>
            <person name="Fowler G."/>
            <person name="Nazareth L."/>
            <person name="Reid J."/>
            <person name="Worley K."/>
            <person name="Petrosino J."/>
            <person name="Highlander S."/>
            <person name="Gibbs R."/>
        </authorList>
    </citation>
    <scope>NUCLEOTIDE SEQUENCE [LARGE SCALE GENOMIC DNA]</scope>
    <source>
        <strain evidence="2 3">ATCC 25976</strain>
    </source>
</reference>
<keyword evidence="1" id="KW-0812">Transmembrane</keyword>
<evidence type="ECO:0000313" key="2">
    <source>
        <dbReference type="EMBL" id="EFX92631.1"/>
    </source>
</evidence>
<comment type="caution">
    <text evidence="2">The sequence shown here is derived from an EMBL/GenBank/DDBJ whole genome shotgun (WGS) entry which is preliminary data.</text>
</comment>
<dbReference type="AlphaFoldDB" id="E8KEP0"/>
<evidence type="ECO:0000313" key="3">
    <source>
        <dbReference type="Proteomes" id="UP000005467"/>
    </source>
</evidence>
<evidence type="ECO:0000256" key="1">
    <source>
        <dbReference type="SAM" id="Phobius"/>
    </source>
</evidence>
<dbReference type="EMBL" id="AEVG01000023">
    <property type="protein sequence ID" value="EFX92631.1"/>
    <property type="molecule type" value="Genomic_DNA"/>
</dbReference>